<dbReference type="RefSeq" id="WP_063259684.1">
    <property type="nucleotide sequence ID" value="NZ_LJKE01000015.1"/>
</dbReference>
<evidence type="ECO:0000313" key="2">
    <source>
        <dbReference type="Proteomes" id="UP000076482"/>
    </source>
</evidence>
<protein>
    <submittedName>
        <fullName evidence="1">Uncharacterized protein</fullName>
    </submittedName>
</protein>
<reference evidence="1 2" key="1">
    <citation type="submission" date="2015-09" db="EMBL/GenBank/DDBJ databases">
        <title>Bacillus cereus food isolates.</title>
        <authorList>
            <person name="Boekhorst J."/>
        </authorList>
    </citation>
    <scope>NUCLEOTIDE SEQUENCE [LARGE SCALE GENOMIC DNA]</scope>
    <source>
        <strain evidence="1 2">B4088</strain>
    </source>
</reference>
<accession>A0A164QPJ7</accession>
<dbReference type="EMBL" id="LJKE01000015">
    <property type="protein sequence ID" value="KZD71998.1"/>
    <property type="molecule type" value="Genomic_DNA"/>
</dbReference>
<dbReference type="PATRIC" id="fig|1396.535.peg.4210"/>
<gene>
    <name evidence="1" type="ORF">B4088_0459</name>
</gene>
<dbReference type="AlphaFoldDB" id="A0A164QPJ7"/>
<proteinExistence type="predicted"/>
<name>A0A164QPJ7_BACCE</name>
<sequence>MKVVHLHERKPNYITKDDDLINQLGDWYVNRDIAAVRKAFNVIIDENMFIYYTFSQFVEFLCSKATEDIIAR</sequence>
<organism evidence="1 2">
    <name type="scientific">Bacillus cereus</name>
    <dbReference type="NCBI Taxonomy" id="1396"/>
    <lineage>
        <taxon>Bacteria</taxon>
        <taxon>Bacillati</taxon>
        <taxon>Bacillota</taxon>
        <taxon>Bacilli</taxon>
        <taxon>Bacillales</taxon>
        <taxon>Bacillaceae</taxon>
        <taxon>Bacillus</taxon>
        <taxon>Bacillus cereus group</taxon>
    </lineage>
</organism>
<evidence type="ECO:0000313" key="1">
    <source>
        <dbReference type="EMBL" id="KZD71998.1"/>
    </source>
</evidence>
<dbReference type="Proteomes" id="UP000076482">
    <property type="component" value="Unassembled WGS sequence"/>
</dbReference>
<comment type="caution">
    <text evidence="1">The sequence shown here is derived from an EMBL/GenBank/DDBJ whole genome shotgun (WGS) entry which is preliminary data.</text>
</comment>